<sequence length="407" mass="44522">MLRINKTKHYRGPDWIPESSHVLQTIASREAETGLARTDRLRSASEASIPGTAKFVIVKAGYLLRTADVLGETLKLTGDLNATTDFEVIAAPPNINPVAFNGKPVDTKRSGGRLTGSLVFNPPTSMPNLHNQRRHYIDSLPEVQANYNDQHWTVCNHTHTTNPRNLTTPFSLYGTDYGYHAGSLIYRDNSIANGSEKSLPFLTEGGYANGHSAWLNGTHLGSWPGISTEMFHNETLNFPHGCLQPGTSYVLTILIDHMGYDENFPANTSFMKDARGLLDYTLHGRAKAAISWKITGSLECEQDFDHSSGPLNDGASFAECQVYHLPGAPARQEFTASLAPTMIPIHKPGLGFWVTHFNLSLPADYDIPTSVSSLTPPFSRMASMHHLPDLRASAVCSSSTDGNLANM</sequence>
<reference evidence="5" key="2">
    <citation type="submission" date="2023-01" db="EMBL/GenBank/DDBJ databases">
        <authorList>
            <person name="Petersen C."/>
        </authorList>
    </citation>
    <scope>NUCLEOTIDE SEQUENCE</scope>
    <source>
        <strain evidence="5">IBT 17514</strain>
    </source>
</reference>
<dbReference type="Proteomes" id="UP001215712">
    <property type="component" value="Unassembled WGS sequence"/>
</dbReference>
<dbReference type="Gene3D" id="2.60.120.260">
    <property type="entry name" value="Galactose-binding domain-like"/>
    <property type="match status" value="2"/>
</dbReference>
<keyword evidence="1" id="KW-0378">Hydrolase</keyword>
<keyword evidence="6" id="KW-1185">Reference proteome</keyword>
<evidence type="ECO:0008006" key="7">
    <source>
        <dbReference type="Google" id="ProtNLM"/>
    </source>
</evidence>
<dbReference type="Gene3D" id="2.60.390.10">
    <property type="entry name" value="Beta-galactosidase, domain 3"/>
    <property type="match status" value="1"/>
</dbReference>
<comment type="caution">
    <text evidence="5">The sequence shown here is derived from an EMBL/GenBank/DDBJ whole genome shotgun (WGS) entry which is preliminary data.</text>
</comment>
<dbReference type="SUPFAM" id="SSF117100">
    <property type="entry name" value="Beta-galactosidase LacA, domain 3"/>
    <property type="match status" value="1"/>
</dbReference>
<dbReference type="EMBL" id="JAQJAN010000009">
    <property type="protein sequence ID" value="KAJ5719870.1"/>
    <property type="molecule type" value="Genomic_DNA"/>
</dbReference>
<evidence type="ECO:0000313" key="6">
    <source>
        <dbReference type="Proteomes" id="UP001215712"/>
    </source>
</evidence>
<proteinExistence type="predicted"/>
<evidence type="ECO:0000259" key="4">
    <source>
        <dbReference type="Pfam" id="PF13364"/>
    </source>
</evidence>
<dbReference type="GO" id="GO:0004565">
    <property type="term" value="F:beta-galactosidase activity"/>
    <property type="evidence" value="ECO:0007669"/>
    <property type="project" value="UniProtKB-ARBA"/>
</dbReference>
<dbReference type="Pfam" id="PF13364">
    <property type="entry name" value="BetaGal_ABD2"/>
    <property type="match status" value="1"/>
</dbReference>
<feature type="domain" description="Beta-galactosidase jelly roll" evidence="4">
    <location>
        <begin position="147"/>
        <end position="261"/>
    </location>
</feature>
<reference evidence="5" key="1">
    <citation type="journal article" date="2023" name="IMA Fungus">
        <title>Comparative genomic study of the Penicillium genus elucidates a diverse pangenome and 15 lateral gene transfer events.</title>
        <authorList>
            <person name="Petersen C."/>
            <person name="Sorensen T."/>
            <person name="Nielsen M.R."/>
            <person name="Sondergaard T.E."/>
            <person name="Sorensen J.L."/>
            <person name="Fitzpatrick D.A."/>
            <person name="Frisvad J.C."/>
            <person name="Nielsen K.L."/>
        </authorList>
    </citation>
    <scope>NUCLEOTIDE SEQUENCE</scope>
    <source>
        <strain evidence="5">IBT 17514</strain>
    </source>
</reference>
<dbReference type="AlphaFoldDB" id="A0AAD6HJG7"/>
<protein>
    <recommendedName>
        <fullName evidence="7">Beta-galactosidase</fullName>
    </recommendedName>
</protein>
<dbReference type="SUPFAM" id="SSF49785">
    <property type="entry name" value="Galactose-binding domain-like"/>
    <property type="match status" value="2"/>
</dbReference>
<dbReference type="InterPro" id="IPR025300">
    <property type="entry name" value="BetaGal_jelly_roll_dom"/>
</dbReference>
<dbReference type="InterPro" id="IPR008979">
    <property type="entry name" value="Galactose-bd-like_sf"/>
</dbReference>
<name>A0AAD6HJG7_9EURO</name>
<dbReference type="InterPro" id="IPR036833">
    <property type="entry name" value="BetaGal_dom3_sf"/>
</dbReference>
<evidence type="ECO:0000256" key="1">
    <source>
        <dbReference type="ARBA" id="ARBA00022801"/>
    </source>
</evidence>
<keyword evidence="2" id="KW-0326">Glycosidase</keyword>
<evidence type="ECO:0000259" key="3">
    <source>
        <dbReference type="Pfam" id="PF13363"/>
    </source>
</evidence>
<feature type="domain" description="Beta-galactosidase" evidence="3">
    <location>
        <begin position="52"/>
        <end position="110"/>
    </location>
</feature>
<accession>A0AAD6HJG7</accession>
<evidence type="ECO:0000256" key="2">
    <source>
        <dbReference type="ARBA" id="ARBA00023295"/>
    </source>
</evidence>
<organism evidence="5 6">
    <name type="scientific">Penicillium malachiteum</name>
    <dbReference type="NCBI Taxonomy" id="1324776"/>
    <lineage>
        <taxon>Eukaryota</taxon>
        <taxon>Fungi</taxon>
        <taxon>Dikarya</taxon>
        <taxon>Ascomycota</taxon>
        <taxon>Pezizomycotina</taxon>
        <taxon>Eurotiomycetes</taxon>
        <taxon>Eurotiomycetidae</taxon>
        <taxon>Eurotiales</taxon>
        <taxon>Aspergillaceae</taxon>
        <taxon>Penicillium</taxon>
    </lineage>
</organism>
<gene>
    <name evidence="5" type="ORF">N7493_006748</name>
</gene>
<evidence type="ECO:0000313" key="5">
    <source>
        <dbReference type="EMBL" id="KAJ5719870.1"/>
    </source>
</evidence>
<dbReference type="Pfam" id="PF13363">
    <property type="entry name" value="BetaGal_dom3"/>
    <property type="match status" value="1"/>
</dbReference>
<dbReference type="InterPro" id="IPR025972">
    <property type="entry name" value="BetaGal_dom3"/>
</dbReference>